<dbReference type="AlphaFoldDB" id="A0A0R2KC10"/>
<evidence type="ECO:0000313" key="3">
    <source>
        <dbReference type="Proteomes" id="UP000051491"/>
    </source>
</evidence>
<protein>
    <recommendedName>
        <fullName evidence="5">Mga helix-turn-helix domain-containing protein</fullName>
    </recommendedName>
</protein>
<reference evidence="1 3" key="1">
    <citation type="journal article" date="2015" name="Genome Announc.">
        <title>Expanding the biotechnology potential of lactobacilli through comparative genomics of 213 strains and associated genera.</title>
        <authorList>
            <person name="Sun Z."/>
            <person name="Harris H.M."/>
            <person name="McCann A."/>
            <person name="Guo C."/>
            <person name="Argimon S."/>
            <person name="Zhang W."/>
            <person name="Yang X."/>
            <person name="Jeffery I.B."/>
            <person name="Cooney J.C."/>
            <person name="Kagawa T.F."/>
            <person name="Liu W."/>
            <person name="Song Y."/>
            <person name="Salvetti E."/>
            <person name="Wrobel A."/>
            <person name="Rasinkangas P."/>
            <person name="Parkhill J."/>
            <person name="Rea M.C."/>
            <person name="O'Sullivan O."/>
            <person name="Ritari J."/>
            <person name="Douillard F.P."/>
            <person name="Paul Ross R."/>
            <person name="Yang R."/>
            <person name="Briner A.E."/>
            <person name="Felis G.E."/>
            <person name="de Vos W.M."/>
            <person name="Barrangou R."/>
            <person name="Klaenhammer T.R."/>
            <person name="Caufield P.W."/>
            <person name="Cui Y."/>
            <person name="Zhang H."/>
            <person name="O'Toole P.W."/>
        </authorList>
    </citation>
    <scope>NUCLEOTIDE SEQUENCE [LARGE SCALE GENOMIC DNA]</scope>
    <source>
        <strain evidence="1 3">DSM 15353</strain>
    </source>
</reference>
<dbReference type="Proteomes" id="UP000190935">
    <property type="component" value="Chromosome I"/>
</dbReference>
<evidence type="ECO:0008006" key="5">
    <source>
        <dbReference type="Google" id="ProtNLM"/>
    </source>
</evidence>
<evidence type="ECO:0000313" key="1">
    <source>
        <dbReference type="EMBL" id="KRN84901.1"/>
    </source>
</evidence>
<evidence type="ECO:0000313" key="2">
    <source>
        <dbReference type="EMBL" id="SFV41453.1"/>
    </source>
</evidence>
<reference evidence="4" key="3">
    <citation type="submission" date="2016-11" db="EMBL/GenBank/DDBJ databases">
        <authorList>
            <person name="Papadimitriou K."/>
        </authorList>
    </citation>
    <scope>NUCLEOTIDE SEQUENCE [LARGE SCALE GENOMIC DNA]</scope>
    <source>
        <strain evidence="4">ACA-DC 1533</strain>
    </source>
</reference>
<sequence length="274" mass="31744">MLNNYLPFTDSTKYQELQLVSYCLQNSEEWSCFKDVTTSLAITNYKLKQLIKNINATGLITIDIQNRQKSFIKISDTDPIDLQKITTHAALHSLKFKIFLHLFMNVASRTQEDLQKKEGISAATYFRSKNALFQSLGAEKVTMISTSEAEVRLLITNVLYMFKYDKLFNIAEVSGTIHTLTDILTSHLNLTSKQQEKFFYFCWVNYLRYRMGMTLLATDRKYFLAKDNLPEDLAFTEQLATLLPELSNSDLEIFQRFCLSFLNPQTTQPEKILL</sequence>
<dbReference type="RefSeq" id="WP_056988068.1">
    <property type="nucleotide sequence ID" value="NZ_JQBK01000024.1"/>
</dbReference>
<gene>
    <name evidence="1" type="ORF">IV43_GL000987</name>
    <name evidence="2" type="ORF">LAC1533_2030</name>
</gene>
<dbReference type="GeneID" id="95350137"/>
<dbReference type="Proteomes" id="UP000051491">
    <property type="component" value="Unassembled WGS sequence"/>
</dbReference>
<dbReference type="PATRIC" id="fig|89059.3.peg.1043"/>
<dbReference type="KEGG" id="laca:LAC1533_2030"/>
<proteinExistence type="predicted"/>
<reference evidence="2" key="2">
    <citation type="submission" date="2016-11" db="EMBL/GenBank/DDBJ databases">
        <authorList>
            <person name="Jaros S."/>
            <person name="Januszkiewicz K."/>
            <person name="Wedrychowicz H."/>
        </authorList>
    </citation>
    <scope>NUCLEOTIDE SEQUENCE [LARGE SCALE GENOMIC DNA]</scope>
    <source>
        <strain evidence="2">ACA-DC 1533</strain>
    </source>
</reference>
<organism evidence="1 3">
    <name type="scientific">Ligilactobacillus acidipiscis</name>
    <dbReference type="NCBI Taxonomy" id="89059"/>
    <lineage>
        <taxon>Bacteria</taxon>
        <taxon>Bacillati</taxon>
        <taxon>Bacillota</taxon>
        <taxon>Bacilli</taxon>
        <taxon>Lactobacillales</taxon>
        <taxon>Lactobacillaceae</taxon>
        <taxon>Ligilactobacillus</taxon>
    </lineage>
</organism>
<name>A0A0R2KC10_9LACO</name>
<dbReference type="EMBL" id="JQBK01000024">
    <property type="protein sequence ID" value="KRN84901.1"/>
    <property type="molecule type" value="Genomic_DNA"/>
</dbReference>
<evidence type="ECO:0000313" key="4">
    <source>
        <dbReference type="Proteomes" id="UP000190935"/>
    </source>
</evidence>
<dbReference type="EMBL" id="LT630287">
    <property type="protein sequence ID" value="SFV41453.1"/>
    <property type="molecule type" value="Genomic_DNA"/>
</dbReference>
<accession>A0A0R2KC10</accession>